<feature type="transmembrane region" description="Helical" evidence="7">
    <location>
        <begin position="89"/>
        <end position="110"/>
    </location>
</feature>
<evidence type="ECO:0000256" key="2">
    <source>
        <dbReference type="ARBA" id="ARBA00022448"/>
    </source>
</evidence>
<dbReference type="FunFam" id="1.20.1250.20:FF:000001">
    <property type="entry name" value="Dicarboxylate MFS transporter"/>
    <property type="match status" value="1"/>
</dbReference>
<evidence type="ECO:0000313" key="9">
    <source>
        <dbReference type="EMBL" id="MDH2050208.1"/>
    </source>
</evidence>
<evidence type="ECO:0000256" key="5">
    <source>
        <dbReference type="ARBA" id="ARBA00022989"/>
    </source>
</evidence>
<dbReference type="PANTHER" id="PTHR43045">
    <property type="entry name" value="SHIKIMATE TRANSPORTER"/>
    <property type="match status" value="1"/>
</dbReference>
<gene>
    <name evidence="9" type="ORF">N5K24_07360</name>
</gene>
<organism evidence="9 10">
    <name type="scientific">Achromobacter marplatensis</name>
    <dbReference type="NCBI Taxonomy" id="470868"/>
    <lineage>
        <taxon>Bacteria</taxon>
        <taxon>Pseudomonadati</taxon>
        <taxon>Pseudomonadota</taxon>
        <taxon>Betaproteobacteria</taxon>
        <taxon>Burkholderiales</taxon>
        <taxon>Alcaligenaceae</taxon>
        <taxon>Achromobacter</taxon>
    </lineage>
</organism>
<dbReference type="GO" id="GO:0005886">
    <property type="term" value="C:plasma membrane"/>
    <property type="evidence" value="ECO:0007669"/>
    <property type="project" value="UniProtKB-SubCell"/>
</dbReference>
<reference evidence="9" key="1">
    <citation type="submission" date="2022-09" db="EMBL/GenBank/DDBJ databases">
        <title>Intensive care unit water sources are persistently colonized with multi-drug resistant bacteria and are the site of extensive horizontal gene transfer of antibiotic resistance genes.</title>
        <authorList>
            <person name="Diorio-Toth L."/>
        </authorList>
    </citation>
    <scope>NUCLEOTIDE SEQUENCE</scope>
    <source>
        <strain evidence="9">GD03676</strain>
    </source>
</reference>
<dbReference type="InterPro" id="IPR036259">
    <property type="entry name" value="MFS_trans_sf"/>
</dbReference>
<comment type="subcellular location">
    <subcellularLocation>
        <location evidence="1">Cell membrane</location>
        <topology evidence="1">Multi-pass membrane protein</topology>
    </subcellularLocation>
</comment>
<keyword evidence="2" id="KW-0813">Transport</keyword>
<feature type="transmembrane region" description="Helical" evidence="7">
    <location>
        <begin position="308"/>
        <end position="327"/>
    </location>
</feature>
<feature type="transmembrane region" description="Helical" evidence="7">
    <location>
        <begin position="154"/>
        <end position="176"/>
    </location>
</feature>
<dbReference type="Gene3D" id="1.20.1250.20">
    <property type="entry name" value="MFS general substrate transporter like domains"/>
    <property type="match status" value="2"/>
</dbReference>
<dbReference type="Proteomes" id="UP001161276">
    <property type="component" value="Unassembled WGS sequence"/>
</dbReference>
<dbReference type="CDD" id="cd17369">
    <property type="entry name" value="MFS_ShiA_like"/>
    <property type="match status" value="1"/>
</dbReference>
<evidence type="ECO:0000256" key="3">
    <source>
        <dbReference type="ARBA" id="ARBA00022475"/>
    </source>
</evidence>
<protein>
    <submittedName>
        <fullName evidence="9">MHS family MFS transporter</fullName>
    </submittedName>
</protein>
<feature type="transmembrane region" description="Helical" evidence="7">
    <location>
        <begin position="116"/>
        <end position="142"/>
    </location>
</feature>
<dbReference type="RefSeq" id="WP_280026245.1">
    <property type="nucleotide sequence ID" value="NZ_JAOCKG010000002.1"/>
</dbReference>
<dbReference type="PANTHER" id="PTHR43045:SF1">
    <property type="entry name" value="SHIKIMATE TRANSPORTER"/>
    <property type="match status" value="1"/>
</dbReference>
<feature type="transmembrane region" description="Helical" evidence="7">
    <location>
        <begin position="369"/>
        <end position="394"/>
    </location>
</feature>
<dbReference type="SUPFAM" id="SSF103473">
    <property type="entry name" value="MFS general substrate transporter"/>
    <property type="match status" value="1"/>
</dbReference>
<feature type="transmembrane region" description="Helical" evidence="7">
    <location>
        <begin position="188"/>
        <end position="207"/>
    </location>
</feature>
<keyword evidence="4 7" id="KW-0812">Transmembrane</keyword>
<evidence type="ECO:0000256" key="7">
    <source>
        <dbReference type="SAM" id="Phobius"/>
    </source>
</evidence>
<evidence type="ECO:0000313" key="10">
    <source>
        <dbReference type="Proteomes" id="UP001161276"/>
    </source>
</evidence>
<name>A0AA43AZS4_9BURK</name>
<proteinExistence type="predicted"/>
<keyword evidence="5 7" id="KW-1133">Transmembrane helix</keyword>
<dbReference type="Pfam" id="PF07690">
    <property type="entry name" value="MFS_1"/>
    <property type="match status" value="1"/>
</dbReference>
<evidence type="ECO:0000256" key="4">
    <source>
        <dbReference type="ARBA" id="ARBA00022692"/>
    </source>
</evidence>
<dbReference type="InterPro" id="IPR011701">
    <property type="entry name" value="MFS"/>
</dbReference>
<keyword evidence="6 7" id="KW-0472">Membrane</keyword>
<feature type="transmembrane region" description="Helical" evidence="7">
    <location>
        <begin position="277"/>
        <end position="296"/>
    </location>
</feature>
<feature type="transmembrane region" description="Helical" evidence="7">
    <location>
        <begin position="238"/>
        <end position="257"/>
    </location>
</feature>
<comment type="caution">
    <text evidence="9">The sequence shown here is derived from an EMBL/GenBank/DDBJ whole genome shotgun (WGS) entry which is preliminary data.</text>
</comment>
<feature type="transmembrane region" description="Helical" evidence="7">
    <location>
        <begin position="53"/>
        <end position="77"/>
    </location>
</feature>
<feature type="domain" description="Major facilitator superfamily (MFS) profile" evidence="8">
    <location>
        <begin position="16"/>
        <end position="426"/>
    </location>
</feature>
<evidence type="ECO:0000259" key="8">
    <source>
        <dbReference type="PROSITE" id="PS50850"/>
    </source>
</evidence>
<sequence>MAAPATPSTARQPVRAATAAFVGTTIEWYDFYIYATAAALVFGKVFFPTADPFISTMASFGTFAAGFLARPLGGVIFGHLGDRVGRKNALMATLVIMGVATVGIGLLPSYATAGLWAPALLLLLRLAQGLAVGGEWGGAVLMAGEHASQARRTFAASFAQLGSPAGLILSLLAFRLLTTLDEADFVSWGWRVPFLISAVLLVVGYFIRVGVNESPDFAQVLERQERAEIPAKEVLRTAWRTVLLCMGVCTVAIGGIYFTNTFMLSYTTQTMGLPRTLILDCLFVVAIIQFLVQPLAAWLADVLGPSRVLITAAACSVLAPYPMFMLVSQGTAFSIIAGISIVLVFMAAIYSAMAGYISSAFATHVRYSGISLSYQLCGAVAGGMTPLVGTWLTYHYPGHWLPLAIFYSTLSAITLFSLWALAGHKRRLALNAPRASVSVACPRSHPL</sequence>
<evidence type="ECO:0000256" key="6">
    <source>
        <dbReference type="ARBA" id="ARBA00023136"/>
    </source>
</evidence>
<feature type="transmembrane region" description="Helical" evidence="7">
    <location>
        <begin position="400"/>
        <end position="421"/>
    </location>
</feature>
<keyword evidence="3" id="KW-1003">Cell membrane</keyword>
<dbReference type="InterPro" id="IPR020846">
    <property type="entry name" value="MFS_dom"/>
</dbReference>
<dbReference type="GO" id="GO:0022857">
    <property type="term" value="F:transmembrane transporter activity"/>
    <property type="evidence" value="ECO:0007669"/>
    <property type="project" value="InterPro"/>
</dbReference>
<dbReference type="PROSITE" id="PS50850">
    <property type="entry name" value="MFS"/>
    <property type="match status" value="1"/>
</dbReference>
<evidence type="ECO:0000256" key="1">
    <source>
        <dbReference type="ARBA" id="ARBA00004651"/>
    </source>
</evidence>
<feature type="transmembrane region" description="Helical" evidence="7">
    <location>
        <begin position="333"/>
        <end position="357"/>
    </location>
</feature>
<feature type="transmembrane region" description="Helical" evidence="7">
    <location>
        <begin position="31"/>
        <end position="47"/>
    </location>
</feature>
<accession>A0AA43AZS4</accession>
<dbReference type="AlphaFoldDB" id="A0AA43AZS4"/>
<dbReference type="EMBL" id="JAOCKG010000002">
    <property type="protein sequence ID" value="MDH2050208.1"/>
    <property type="molecule type" value="Genomic_DNA"/>
</dbReference>